<dbReference type="Pfam" id="PF00501">
    <property type="entry name" value="AMP-binding"/>
    <property type="match status" value="1"/>
</dbReference>
<dbReference type="PANTHER" id="PTHR45398">
    <property type="match status" value="1"/>
</dbReference>
<accession>E8ZA92</accession>
<dbReference type="SUPFAM" id="SSF56801">
    <property type="entry name" value="Acetyl-CoA synthetase-like"/>
    <property type="match status" value="1"/>
</dbReference>
<dbReference type="InterPro" id="IPR042099">
    <property type="entry name" value="ANL_N_sf"/>
</dbReference>
<name>E8ZA92_9BURK</name>
<feature type="domain" description="ApeI dehydratase-like" evidence="2">
    <location>
        <begin position="501"/>
        <end position="605"/>
    </location>
</feature>
<reference evidence="3" key="1">
    <citation type="submission" date="2009-04" db="EMBL/GenBank/DDBJ databases">
        <title>Violacein-producing Collimonas sp. from the sea surface microlayer of costal waters in Trondelag, Norway: assessment of potential for biosynthesis of secondary metabolites through genome mining.</title>
        <authorList>
            <person name="Hakvaag S."/>
            <person name="Fjaervik E."/>
            <person name="Klinkenberg G."/>
            <person name="Borgos S.E.F."/>
            <person name="Josefsen K.D."/>
            <person name="Ellingsen T.E."/>
            <person name="Zotchev S.B."/>
        </authorList>
    </citation>
    <scope>NUCLEOTIDE SEQUENCE</scope>
    <source>
        <strain evidence="3">MPS11E8</strain>
    </source>
</reference>
<dbReference type="AlphaFoldDB" id="E8ZA92"/>
<evidence type="ECO:0000313" key="3">
    <source>
        <dbReference type="EMBL" id="ADU90654.1"/>
    </source>
</evidence>
<sequence>MGNMSNPPGLLTLLSELPGREPERWFAWRDGEPLSYAYLGGQVAAWRGLLARQSGSRFALYSSDSATFACILLGAWQADKTIYLAGDVLPATCASLGTLVDGYLGEFPAQYAPLTIDSDDEIQARPEFKTLLPDFPGLVIYTSGSSGEPQAVPKFLSQLANEVASLEQLFGDRIGNADIVATVSHQHIYGLLFKVLWPLTQGRAIHARQISYLEQFQPPRDSHPVVLVSSPAHLRRLPVEFTQSQAAAIRVIFSSGGPLPAEAAVAAGRLLGSIPIEVYGSSETGGVAWRQRIAGADDSWQVMPAIAWRVAANDELLEIRSPHLADADWHALPDQVQLVGPQRFCLKGRVDRIVKVEEKRISLDALERELKTMAQVADARVLLVEQPESQLNAQPNAQLDSQLKTQQRQRIAAFVVLSAAGMEILAAQGKPILNSMLRDGMAHAVEAVALPRIWRYVESMPVNAQGKTTRAALLALLESPPSGSPDLAGLALKPAVRLLEQESHRVLLELTVPADLLYFNGHFDGAPILPGVVQLDWAISYGRQYFALAPHFLGVLGLKFQRVIIPGMVVQLELLHALKHDSVQEPPKSSLAFRMFSTAGQHASGRITFGASHAAS</sequence>
<dbReference type="InterPro" id="IPR054545">
    <property type="entry name" value="ApeI-like"/>
</dbReference>
<dbReference type="InterPro" id="IPR000873">
    <property type="entry name" value="AMP-dep_synth/lig_dom"/>
</dbReference>
<evidence type="ECO:0000259" key="1">
    <source>
        <dbReference type="Pfam" id="PF00501"/>
    </source>
</evidence>
<evidence type="ECO:0000259" key="2">
    <source>
        <dbReference type="Pfam" id="PF22818"/>
    </source>
</evidence>
<dbReference type="InterPro" id="IPR045851">
    <property type="entry name" value="AMP-bd_C_sf"/>
</dbReference>
<organism evidence="3">
    <name type="scientific">Collimonas sp. MPS11E8</name>
    <dbReference type="NCBI Taxonomy" id="716659"/>
    <lineage>
        <taxon>Bacteria</taxon>
        <taxon>Pseudomonadati</taxon>
        <taxon>Pseudomonadota</taxon>
        <taxon>Betaproteobacteria</taxon>
        <taxon>Burkholderiales</taxon>
        <taxon>Oxalobacteraceae</taxon>
        <taxon>Collimonas</taxon>
    </lineage>
</organism>
<keyword evidence="3" id="KW-0436">Ligase</keyword>
<dbReference type="EMBL" id="FJ965829">
    <property type="protein sequence ID" value="ADU90654.1"/>
    <property type="molecule type" value="Genomic_DNA"/>
</dbReference>
<dbReference type="Gene3D" id="3.10.129.10">
    <property type="entry name" value="Hotdog Thioesterase"/>
    <property type="match status" value="1"/>
</dbReference>
<dbReference type="Gene3D" id="3.30.300.30">
    <property type="match status" value="1"/>
</dbReference>
<protein>
    <submittedName>
        <fullName evidence="3">Putative AMP-dependent synthetase and ligase</fullName>
    </submittedName>
</protein>
<dbReference type="InterPro" id="IPR029069">
    <property type="entry name" value="HotDog_dom_sf"/>
</dbReference>
<dbReference type="SUPFAM" id="SSF54637">
    <property type="entry name" value="Thioesterase/thiol ester dehydrase-isomerase"/>
    <property type="match status" value="1"/>
</dbReference>
<dbReference type="PANTHER" id="PTHR45398:SF1">
    <property type="entry name" value="ENZYME, PUTATIVE (JCVI)-RELATED"/>
    <property type="match status" value="1"/>
</dbReference>
<dbReference type="Pfam" id="PF22818">
    <property type="entry name" value="ApeI-like"/>
    <property type="match status" value="1"/>
</dbReference>
<dbReference type="GO" id="GO:0016874">
    <property type="term" value="F:ligase activity"/>
    <property type="evidence" value="ECO:0007669"/>
    <property type="project" value="UniProtKB-KW"/>
</dbReference>
<proteinExistence type="predicted"/>
<feature type="domain" description="AMP-dependent synthetase/ligase" evidence="1">
    <location>
        <begin position="125"/>
        <end position="304"/>
    </location>
</feature>
<gene>
    <name evidence="3" type="ORF">CCT_ORF03625</name>
</gene>
<dbReference type="Gene3D" id="3.40.50.12780">
    <property type="entry name" value="N-terminal domain of ligase-like"/>
    <property type="match status" value="1"/>
</dbReference>